<dbReference type="AlphaFoldDB" id="A0AAX4KVG7"/>
<dbReference type="RefSeq" id="XP_066088418.1">
    <property type="nucleotide sequence ID" value="XM_066232321.1"/>
</dbReference>
<dbReference type="Proteomes" id="UP001358614">
    <property type="component" value="Chromosome 3"/>
</dbReference>
<gene>
    <name evidence="2" type="ORF">V865_008587</name>
</gene>
<reference evidence="2 3" key="1">
    <citation type="submission" date="2024-01" db="EMBL/GenBank/DDBJ databases">
        <title>Comparative genomics of Cryptococcus and Kwoniella reveals pathogenesis evolution and contrasting modes of karyotype evolution via chromosome fusion or intercentromeric recombination.</title>
        <authorList>
            <person name="Coelho M.A."/>
            <person name="David-Palma M."/>
            <person name="Shea T."/>
            <person name="Bowers K."/>
            <person name="McGinley-Smith S."/>
            <person name="Mohammad A.W."/>
            <person name="Gnirke A."/>
            <person name="Yurkov A.M."/>
            <person name="Nowrousian M."/>
            <person name="Sun S."/>
            <person name="Cuomo C.A."/>
            <person name="Heitman J."/>
        </authorList>
    </citation>
    <scope>NUCLEOTIDE SEQUENCE [LARGE SCALE GENOMIC DNA]</scope>
    <source>
        <strain evidence="2 3">PYCC6329</strain>
    </source>
</reference>
<proteinExistence type="predicted"/>
<organism evidence="2 3">
    <name type="scientific">Kwoniella europaea PYCC6329</name>
    <dbReference type="NCBI Taxonomy" id="1423913"/>
    <lineage>
        <taxon>Eukaryota</taxon>
        <taxon>Fungi</taxon>
        <taxon>Dikarya</taxon>
        <taxon>Basidiomycota</taxon>
        <taxon>Agaricomycotina</taxon>
        <taxon>Tremellomycetes</taxon>
        <taxon>Tremellales</taxon>
        <taxon>Cryptococcaceae</taxon>
        <taxon>Kwoniella</taxon>
    </lineage>
</organism>
<evidence type="ECO:0000313" key="2">
    <source>
        <dbReference type="EMBL" id="WWD10451.1"/>
    </source>
</evidence>
<feature type="region of interest" description="Disordered" evidence="1">
    <location>
        <begin position="321"/>
        <end position="368"/>
    </location>
</feature>
<feature type="compositionally biased region" description="Basic and acidic residues" evidence="1">
    <location>
        <begin position="321"/>
        <end position="338"/>
    </location>
</feature>
<evidence type="ECO:0000313" key="3">
    <source>
        <dbReference type="Proteomes" id="UP001358614"/>
    </source>
</evidence>
<sequence length="368" mass="42367">MSNPVNWENQPHPTRLEVLSRPLASAPNPNTTYSADRSRFPPTHWCDPTFYRRTVYRPDTSDRARQPSMSQEDFLKVRQGLQIPDYQRIKLDHGASYLEISYNIQERSLITPISDLSPEHRPSDLVEHEAKGMVRVDSECLWDGQFALHTLNPNQCQQLDCLGWTEKDVEDPTFEHDSSKTKGICVTDGVFGSGLAMLWKCNRIKTPSRFTKSDLINNQNDHSGLVDLSKELNSYDFRSTLYIYRPLKDPHPPIKSLTNKYNDRIHNWLAHDQSPGDRQPSDVNTEVSSCGSRLESNTEDEEDDNMTIMSDHTVTLSTIEANRRAEETKRESIYDKRFPRGQNTEMSGFSFSQTSSFSNSRYFEETDE</sequence>
<accession>A0AAX4KVG7</accession>
<evidence type="ECO:0000256" key="1">
    <source>
        <dbReference type="SAM" id="MobiDB-lite"/>
    </source>
</evidence>
<dbReference type="KEGG" id="ker:91107388"/>
<dbReference type="EMBL" id="CP144091">
    <property type="protein sequence ID" value="WWD10451.1"/>
    <property type="molecule type" value="Genomic_DNA"/>
</dbReference>
<keyword evidence="3" id="KW-1185">Reference proteome</keyword>
<dbReference type="GeneID" id="91107388"/>
<feature type="region of interest" description="Disordered" evidence="1">
    <location>
        <begin position="270"/>
        <end position="309"/>
    </location>
</feature>
<feature type="compositionally biased region" description="Low complexity" evidence="1">
    <location>
        <begin position="347"/>
        <end position="361"/>
    </location>
</feature>
<protein>
    <submittedName>
        <fullName evidence="2">Uncharacterized protein</fullName>
    </submittedName>
</protein>
<name>A0AAX4KVG7_9TREE</name>
<feature type="compositionally biased region" description="Polar residues" evidence="1">
    <location>
        <begin position="281"/>
        <end position="295"/>
    </location>
</feature>